<name>A0AA36IQ13_9DINO</name>
<keyword evidence="3" id="KW-1185">Reference proteome</keyword>
<sequence>MSSRLRPVRDSAAWRVVDAAKAIEKELSQEKVAETWSISEREALQVIVKALGGRKAEGEQLLAERSEKLMKLLSDLRETFGKDDLARVLDDLLRAVVSLREDLSVSDSPEGLDDCVREWQALGEACGAAGRLEAAVAAANVRKDASLRQPLALLRGLHVLLQRSELRSHLIGDGYESSETQAQGEVREVCHPPSPSPTAHSPRDSGYAPRKQRAAKAEAGYAADAPAAPGMEAQEAAQAVAPAVPALPREILESSRGSFKSRPSTRPGTPSWLRPPWQRSDSLAASWTRPDTPSTVCDDAEAANLPRWKVVDGHYVPLKSSGSGRFLPPLQVEKERRPQLS</sequence>
<organism evidence="2 3">
    <name type="scientific">Effrenium voratum</name>
    <dbReference type="NCBI Taxonomy" id="2562239"/>
    <lineage>
        <taxon>Eukaryota</taxon>
        <taxon>Sar</taxon>
        <taxon>Alveolata</taxon>
        <taxon>Dinophyceae</taxon>
        <taxon>Suessiales</taxon>
        <taxon>Symbiodiniaceae</taxon>
        <taxon>Effrenium</taxon>
    </lineage>
</organism>
<dbReference type="EMBL" id="CAUJNA010002135">
    <property type="protein sequence ID" value="CAJ1390762.1"/>
    <property type="molecule type" value="Genomic_DNA"/>
</dbReference>
<evidence type="ECO:0000256" key="1">
    <source>
        <dbReference type="SAM" id="MobiDB-lite"/>
    </source>
</evidence>
<feature type="compositionally biased region" description="Polar residues" evidence="1">
    <location>
        <begin position="255"/>
        <end position="268"/>
    </location>
</feature>
<evidence type="ECO:0000313" key="2">
    <source>
        <dbReference type="EMBL" id="CAJ1390762.1"/>
    </source>
</evidence>
<reference evidence="2" key="1">
    <citation type="submission" date="2023-08" db="EMBL/GenBank/DDBJ databases">
        <authorList>
            <person name="Chen Y."/>
            <person name="Shah S."/>
            <person name="Dougan E. K."/>
            <person name="Thang M."/>
            <person name="Chan C."/>
        </authorList>
    </citation>
    <scope>NUCLEOTIDE SEQUENCE</scope>
</reference>
<proteinExistence type="predicted"/>
<comment type="caution">
    <text evidence="2">The sequence shown here is derived from an EMBL/GenBank/DDBJ whole genome shotgun (WGS) entry which is preliminary data.</text>
</comment>
<feature type="region of interest" description="Disordered" evidence="1">
    <location>
        <begin position="254"/>
        <end position="278"/>
    </location>
</feature>
<gene>
    <name evidence="2" type="ORF">EVOR1521_LOCUS16086</name>
</gene>
<protein>
    <submittedName>
        <fullName evidence="2">Uncharacterized protein</fullName>
    </submittedName>
</protein>
<feature type="region of interest" description="Disordered" evidence="1">
    <location>
        <begin position="174"/>
        <end position="223"/>
    </location>
</feature>
<evidence type="ECO:0000313" key="3">
    <source>
        <dbReference type="Proteomes" id="UP001178507"/>
    </source>
</evidence>
<accession>A0AA36IQ13</accession>
<dbReference type="Proteomes" id="UP001178507">
    <property type="component" value="Unassembled WGS sequence"/>
</dbReference>
<feature type="compositionally biased region" description="Basic and acidic residues" evidence="1">
    <location>
        <begin position="332"/>
        <end position="341"/>
    </location>
</feature>
<feature type="region of interest" description="Disordered" evidence="1">
    <location>
        <begin position="318"/>
        <end position="341"/>
    </location>
</feature>
<dbReference type="AlphaFoldDB" id="A0AA36IQ13"/>